<accession>A0A2X0QLA0</accession>
<name>A0A2X0QLA0_BROTH</name>
<sequence length="190" mass="21431">MVKKVVLMCSVLFTAIGISLGGGVDVQASNMNKDLQLTIKQEKIREMFTRIEKVAKATLTTQVKEKKVKNIAVVKAKKEEIAAKEQQKAADKKANTVISNEKANQNKAYGEKLNNPDLTQAERQQIIQEKKNYNQSNQGNQSNQVNGNEKANQNRAYGEKLSNPDLTQSERQQIIQEKKNYNQNRQGGRR</sequence>
<feature type="compositionally biased region" description="Low complexity" evidence="1">
    <location>
        <begin position="135"/>
        <end position="148"/>
    </location>
</feature>
<feature type="region of interest" description="Disordered" evidence="1">
    <location>
        <begin position="86"/>
        <end position="117"/>
    </location>
</feature>
<organism evidence="3 4">
    <name type="scientific">Brochothrix thermosphacta</name>
    <name type="common">Microbacterium thermosphactum</name>
    <dbReference type="NCBI Taxonomy" id="2756"/>
    <lineage>
        <taxon>Bacteria</taxon>
        <taxon>Bacillati</taxon>
        <taxon>Bacillota</taxon>
        <taxon>Bacilli</taxon>
        <taxon>Bacillales</taxon>
        <taxon>Listeriaceae</taxon>
        <taxon>Brochothrix</taxon>
    </lineage>
</organism>
<evidence type="ECO:0000313" key="4">
    <source>
        <dbReference type="Proteomes" id="UP000270190"/>
    </source>
</evidence>
<feature type="region of interest" description="Disordered" evidence="1">
    <location>
        <begin position="135"/>
        <end position="190"/>
    </location>
</feature>
<feature type="compositionally biased region" description="Polar residues" evidence="1">
    <location>
        <begin position="164"/>
        <end position="190"/>
    </location>
</feature>
<evidence type="ECO:0000256" key="1">
    <source>
        <dbReference type="SAM" id="MobiDB-lite"/>
    </source>
</evidence>
<evidence type="ECO:0000256" key="2">
    <source>
        <dbReference type="SAM" id="SignalP"/>
    </source>
</evidence>
<feature type="signal peptide" evidence="2">
    <location>
        <begin position="1"/>
        <end position="21"/>
    </location>
</feature>
<evidence type="ECO:0008006" key="5">
    <source>
        <dbReference type="Google" id="ProtNLM"/>
    </source>
</evidence>
<dbReference type="AlphaFoldDB" id="A0A2X0QLA0"/>
<gene>
    <name evidence="3" type="ORF">BTBSAS_50077</name>
</gene>
<feature type="chain" id="PRO_5038720561" description="DUF2680 domain-containing protein" evidence="2">
    <location>
        <begin position="22"/>
        <end position="190"/>
    </location>
</feature>
<protein>
    <recommendedName>
        <fullName evidence="5">DUF2680 domain-containing protein</fullName>
    </recommendedName>
</protein>
<proteinExistence type="predicted"/>
<dbReference type="Proteomes" id="UP000270190">
    <property type="component" value="Unassembled WGS sequence"/>
</dbReference>
<reference evidence="4" key="1">
    <citation type="submission" date="2018-04" db="EMBL/GenBank/DDBJ databases">
        <authorList>
            <person name="Illikoud N."/>
        </authorList>
    </citation>
    <scope>NUCLEOTIDE SEQUENCE [LARGE SCALE GENOMIC DNA]</scope>
</reference>
<dbReference type="EMBL" id="OUNC01000045">
    <property type="protein sequence ID" value="SPP29429.1"/>
    <property type="molecule type" value="Genomic_DNA"/>
</dbReference>
<evidence type="ECO:0000313" key="3">
    <source>
        <dbReference type="EMBL" id="SPP29429.1"/>
    </source>
</evidence>
<dbReference type="RefSeq" id="WP_029091039.1">
    <property type="nucleotide sequence ID" value="NZ_JBQEEK010000006.1"/>
</dbReference>
<feature type="compositionally biased region" description="Polar residues" evidence="1">
    <location>
        <begin position="96"/>
        <end position="107"/>
    </location>
</feature>
<keyword evidence="2" id="KW-0732">Signal</keyword>